<dbReference type="InterPro" id="IPR036264">
    <property type="entry name" value="Bact_exopeptidase_dim_dom"/>
</dbReference>
<dbReference type="Proteomes" id="UP000239209">
    <property type="component" value="Unassembled WGS sequence"/>
</dbReference>
<dbReference type="Gene3D" id="3.40.630.10">
    <property type="entry name" value="Zn peptidases"/>
    <property type="match status" value="1"/>
</dbReference>
<dbReference type="InterPro" id="IPR002933">
    <property type="entry name" value="Peptidase_M20"/>
</dbReference>
<dbReference type="EMBL" id="PVZG01000019">
    <property type="protein sequence ID" value="PRY21633.1"/>
    <property type="molecule type" value="Genomic_DNA"/>
</dbReference>
<evidence type="ECO:0000256" key="1">
    <source>
        <dbReference type="ARBA" id="ARBA00022723"/>
    </source>
</evidence>
<accession>A0A2T0RKJ1</accession>
<comment type="caution">
    <text evidence="4">The sequence shown here is derived from an EMBL/GenBank/DDBJ whole genome shotgun (WGS) entry which is preliminary data.</text>
</comment>
<dbReference type="SUPFAM" id="SSF55031">
    <property type="entry name" value="Bacterial exopeptidase dimerisation domain"/>
    <property type="match status" value="1"/>
</dbReference>
<keyword evidence="1" id="KW-0479">Metal-binding</keyword>
<dbReference type="AlphaFoldDB" id="A0A2T0RKJ1"/>
<dbReference type="PANTHER" id="PTHR43808">
    <property type="entry name" value="ACETYLORNITHINE DEACETYLASE"/>
    <property type="match status" value="1"/>
</dbReference>
<dbReference type="Pfam" id="PF07687">
    <property type="entry name" value="M20_dimer"/>
    <property type="match status" value="1"/>
</dbReference>
<gene>
    <name evidence="4" type="ORF">CLV70_11954</name>
</gene>
<dbReference type="SUPFAM" id="SSF53187">
    <property type="entry name" value="Zn-dependent exopeptidases"/>
    <property type="match status" value="1"/>
</dbReference>
<keyword evidence="5" id="KW-1185">Reference proteome</keyword>
<dbReference type="RefSeq" id="WP_106130171.1">
    <property type="nucleotide sequence ID" value="NZ_PVZG01000019.1"/>
</dbReference>
<sequence>MEELLAAAVRLIAIRSTADRPGQLAEALDLVLARVGPGFTVERFSSRGKPSALVYAGSTRPHFRVILNAHLDVVPAPDGQFRPEIRDGRLYGRGAQDMKVAALVMADVFRELAPLMPYAMGLQLVTDEEVGGHDGTAHQLERGVTAGFVVIGEQSNLRVVTESRGILQVRLHATGTAAHAAYPWLGDNALLHLLAAIDRILARHPVPEREVWATTVNVARIATPDAAINQVPAAATAWLDIRFPPEDRAYAGRTAGEIARDLRDLSGAEVTVDSLGPPHRADPGSGDVLSLQAAAREAGRPGDLLRKHGAADGRFYSARSMDAVIFGPGGDGQHGPGEYADLSTVGPYRAALVAFLRGLR</sequence>
<dbReference type="GO" id="GO:0006526">
    <property type="term" value="P:L-arginine biosynthetic process"/>
    <property type="evidence" value="ECO:0007669"/>
    <property type="project" value="TreeGrafter"/>
</dbReference>
<dbReference type="GO" id="GO:0008777">
    <property type="term" value="F:acetylornithine deacetylase activity"/>
    <property type="evidence" value="ECO:0007669"/>
    <property type="project" value="TreeGrafter"/>
</dbReference>
<dbReference type="Gene3D" id="3.30.70.360">
    <property type="match status" value="1"/>
</dbReference>
<dbReference type="InterPro" id="IPR050072">
    <property type="entry name" value="Peptidase_M20A"/>
</dbReference>
<dbReference type="Pfam" id="PF01546">
    <property type="entry name" value="Peptidase_M20"/>
    <property type="match status" value="1"/>
</dbReference>
<reference evidence="4 5" key="1">
    <citation type="submission" date="2018-03" db="EMBL/GenBank/DDBJ databases">
        <title>Genomic Encyclopedia of Archaeal and Bacterial Type Strains, Phase II (KMG-II): from individual species to whole genera.</title>
        <authorList>
            <person name="Goeker M."/>
        </authorList>
    </citation>
    <scope>NUCLEOTIDE SEQUENCE [LARGE SCALE GENOMIC DNA]</scope>
    <source>
        <strain evidence="4 5">DSM 45348</strain>
    </source>
</reference>
<evidence type="ECO:0000259" key="3">
    <source>
        <dbReference type="Pfam" id="PF07687"/>
    </source>
</evidence>
<proteinExistence type="predicted"/>
<protein>
    <submittedName>
        <fullName evidence="4">Succinyl-diaminopimelate desuccinylase</fullName>
    </submittedName>
</protein>
<evidence type="ECO:0000313" key="5">
    <source>
        <dbReference type="Proteomes" id="UP000239209"/>
    </source>
</evidence>
<feature type="domain" description="Peptidase M20 dimerisation" evidence="3">
    <location>
        <begin position="162"/>
        <end position="248"/>
    </location>
</feature>
<dbReference type="PANTHER" id="PTHR43808:SF31">
    <property type="entry name" value="N-ACETYL-L-CITRULLINE DEACETYLASE"/>
    <property type="match status" value="1"/>
</dbReference>
<keyword evidence="2" id="KW-0378">Hydrolase</keyword>
<dbReference type="OrthoDB" id="7055905at2"/>
<name>A0A2T0RKJ1_9ACTN</name>
<organism evidence="4 5">
    <name type="scientific">Pseudosporangium ferrugineum</name>
    <dbReference type="NCBI Taxonomy" id="439699"/>
    <lineage>
        <taxon>Bacteria</taxon>
        <taxon>Bacillati</taxon>
        <taxon>Actinomycetota</taxon>
        <taxon>Actinomycetes</taxon>
        <taxon>Micromonosporales</taxon>
        <taxon>Micromonosporaceae</taxon>
        <taxon>Pseudosporangium</taxon>
    </lineage>
</organism>
<dbReference type="GO" id="GO:0046872">
    <property type="term" value="F:metal ion binding"/>
    <property type="evidence" value="ECO:0007669"/>
    <property type="project" value="UniProtKB-KW"/>
</dbReference>
<evidence type="ECO:0000313" key="4">
    <source>
        <dbReference type="EMBL" id="PRY21633.1"/>
    </source>
</evidence>
<evidence type="ECO:0000256" key="2">
    <source>
        <dbReference type="ARBA" id="ARBA00022801"/>
    </source>
</evidence>
<dbReference type="InterPro" id="IPR011650">
    <property type="entry name" value="Peptidase_M20_dimer"/>
</dbReference>